<proteinExistence type="predicted"/>
<gene>
    <name evidence="3" type="ORF">BO72DRAFT_506788</name>
</gene>
<dbReference type="PANTHER" id="PTHR35870">
    <property type="entry name" value="PROTEIN, PUTATIVE (AFU_ORTHOLOGUE AFUA_5G03330)-RELATED"/>
    <property type="match status" value="1"/>
</dbReference>
<dbReference type="RefSeq" id="XP_040803039.1">
    <property type="nucleotide sequence ID" value="XM_040949241.1"/>
</dbReference>
<dbReference type="AlphaFoldDB" id="A0A8G1RTM3"/>
<evidence type="ECO:0008006" key="5">
    <source>
        <dbReference type="Google" id="ProtNLM"/>
    </source>
</evidence>
<dbReference type="InterPro" id="IPR025337">
    <property type="entry name" value="Questin_oxidase-like"/>
</dbReference>
<dbReference type="GO" id="GO:0016491">
    <property type="term" value="F:oxidoreductase activity"/>
    <property type="evidence" value="ECO:0007669"/>
    <property type="project" value="UniProtKB-KW"/>
</dbReference>
<dbReference type="VEuPathDB" id="FungiDB:BO72DRAFT_506788"/>
<dbReference type="EMBL" id="KZ824635">
    <property type="protein sequence ID" value="RAK79029.1"/>
    <property type="molecule type" value="Genomic_DNA"/>
</dbReference>
<accession>A0A8G1RTM3</accession>
<dbReference type="OrthoDB" id="10004862at2759"/>
<organism evidence="3 4">
    <name type="scientific">Aspergillus fijiensis CBS 313.89</name>
    <dbReference type="NCBI Taxonomy" id="1448319"/>
    <lineage>
        <taxon>Eukaryota</taxon>
        <taxon>Fungi</taxon>
        <taxon>Dikarya</taxon>
        <taxon>Ascomycota</taxon>
        <taxon>Pezizomycotina</taxon>
        <taxon>Eurotiomycetes</taxon>
        <taxon>Eurotiomycetidae</taxon>
        <taxon>Eurotiales</taxon>
        <taxon>Aspergillaceae</taxon>
        <taxon>Aspergillus</taxon>
    </lineage>
</organism>
<evidence type="ECO:0000313" key="4">
    <source>
        <dbReference type="Proteomes" id="UP000249789"/>
    </source>
</evidence>
<dbReference type="Pfam" id="PF14027">
    <property type="entry name" value="Questin_oxidase"/>
    <property type="match status" value="1"/>
</dbReference>
<dbReference type="PANTHER" id="PTHR35870:SF7">
    <property type="entry name" value="BAEYER-VILLIGER OXIDASE MDPL"/>
    <property type="match status" value="1"/>
</dbReference>
<evidence type="ECO:0000256" key="2">
    <source>
        <dbReference type="SAM" id="MobiDB-lite"/>
    </source>
</evidence>
<keyword evidence="1" id="KW-0560">Oxidoreductase</keyword>
<feature type="region of interest" description="Disordered" evidence="2">
    <location>
        <begin position="14"/>
        <end position="34"/>
    </location>
</feature>
<name>A0A8G1RTM3_9EURO</name>
<evidence type="ECO:0000313" key="3">
    <source>
        <dbReference type="EMBL" id="RAK79029.1"/>
    </source>
</evidence>
<dbReference type="GeneID" id="63866574"/>
<reference evidence="3 4" key="1">
    <citation type="submission" date="2018-02" db="EMBL/GenBank/DDBJ databases">
        <title>The genomes of Aspergillus section Nigri reveals drivers in fungal speciation.</title>
        <authorList>
            <consortium name="DOE Joint Genome Institute"/>
            <person name="Vesth T.C."/>
            <person name="Nybo J."/>
            <person name="Theobald S."/>
            <person name="Brandl J."/>
            <person name="Frisvad J.C."/>
            <person name="Nielsen K.F."/>
            <person name="Lyhne E.K."/>
            <person name="Kogle M.E."/>
            <person name="Kuo A."/>
            <person name="Riley R."/>
            <person name="Clum A."/>
            <person name="Nolan M."/>
            <person name="Lipzen A."/>
            <person name="Salamov A."/>
            <person name="Henrissat B."/>
            <person name="Wiebenga A."/>
            <person name="De vries R.P."/>
            <person name="Grigoriev I.V."/>
            <person name="Mortensen U.H."/>
            <person name="Andersen M.R."/>
            <person name="Baker S.E."/>
        </authorList>
    </citation>
    <scope>NUCLEOTIDE SEQUENCE [LARGE SCALE GENOMIC DNA]</scope>
    <source>
        <strain evidence="3 4">CBS 313.89</strain>
    </source>
</reference>
<evidence type="ECO:0000256" key="1">
    <source>
        <dbReference type="ARBA" id="ARBA00023002"/>
    </source>
</evidence>
<sequence>MTAHIGLSAQHVVDSLGHSDGGPRPPVSAESLSRASELLQSNHDKWHIFFREVTGHNHMAHSILTALALGASPSELERAYTDTEAIQRPIPVVDPMILTRLDTNPQALESLLGLSNMYSTFLTYFQSQIDRHGWQSVVTTYVFSETPLAEKLLIKLFEGMYHSLIHLGLGIEFGQPGIIAEALAQAAAHEDGHIDKLLLGVEAAIAAEDDTRTETTVPKSLVQLIDEVRSHPRIWADLRFGDRWNRMRDSIMDRAADELIPIAAQFRIPASGMTMMAGEHVDLLTIRTAEMASTAAYLAGASQSARRPRKIDFFLMHTVTASLFFSVFNAQEWIPRAVRVRLVEWKGRLDLAFYAFCKSPELDVCAISDYSDDFTRDMNWAALYAAVNQEHDDGHVAKFMRALRHAELLSRPYEQHPMWVEHFPVKGNMWIKLARMALETTRHSPPDLKWIMGTGFDEAWQRPDLKLAENRGQQGQCVSS</sequence>
<protein>
    <recommendedName>
        <fullName evidence="5">HypA-like protein</fullName>
    </recommendedName>
</protein>
<dbReference type="Proteomes" id="UP000249789">
    <property type="component" value="Unassembled WGS sequence"/>
</dbReference>
<keyword evidence="4" id="KW-1185">Reference proteome</keyword>